<protein>
    <submittedName>
        <fullName evidence="1">Uncharacterized protein</fullName>
    </submittedName>
</protein>
<dbReference type="HOGENOM" id="CLU_2402542_0_0_1"/>
<sequence length="93" mass="10456">MLRPYCAQNSVGTVSIDRSMGEKDASVKMVLDEVTISEKTTAAEAFAEYLHENKGRKLSDEDVKVLLRRAFQGCDLVYGKEGKRRLEEKGDDK</sequence>
<dbReference type="Proteomes" id="UP000007266">
    <property type="component" value="Linkage group 8"/>
</dbReference>
<proteinExistence type="predicted"/>
<name>D6WV77_TRICA</name>
<dbReference type="EMBL" id="KQ971363">
    <property type="protein sequence ID" value="EFA07771.1"/>
    <property type="molecule type" value="Genomic_DNA"/>
</dbReference>
<evidence type="ECO:0000313" key="1">
    <source>
        <dbReference type="EMBL" id="EFA07771.1"/>
    </source>
</evidence>
<accession>D6WV77</accession>
<reference evidence="1 2" key="1">
    <citation type="journal article" date="2008" name="Nature">
        <title>The genome of the model beetle and pest Tribolium castaneum.</title>
        <authorList>
            <consortium name="Tribolium Genome Sequencing Consortium"/>
            <person name="Richards S."/>
            <person name="Gibbs R.A."/>
            <person name="Weinstock G.M."/>
            <person name="Brown S.J."/>
            <person name="Denell R."/>
            <person name="Beeman R.W."/>
            <person name="Gibbs R."/>
            <person name="Beeman R.W."/>
            <person name="Brown S.J."/>
            <person name="Bucher G."/>
            <person name="Friedrich M."/>
            <person name="Grimmelikhuijzen C.J."/>
            <person name="Klingler M."/>
            <person name="Lorenzen M."/>
            <person name="Richards S."/>
            <person name="Roth S."/>
            <person name="Schroder R."/>
            <person name="Tautz D."/>
            <person name="Zdobnov E.M."/>
            <person name="Muzny D."/>
            <person name="Gibbs R.A."/>
            <person name="Weinstock G.M."/>
            <person name="Attaway T."/>
            <person name="Bell S."/>
            <person name="Buhay C.J."/>
            <person name="Chandrabose M.N."/>
            <person name="Chavez D."/>
            <person name="Clerk-Blankenburg K.P."/>
            <person name="Cree A."/>
            <person name="Dao M."/>
            <person name="Davis C."/>
            <person name="Chacko J."/>
            <person name="Dinh H."/>
            <person name="Dugan-Rocha S."/>
            <person name="Fowler G."/>
            <person name="Garner T.T."/>
            <person name="Garnes J."/>
            <person name="Gnirke A."/>
            <person name="Hawes A."/>
            <person name="Hernandez J."/>
            <person name="Hines S."/>
            <person name="Holder M."/>
            <person name="Hume J."/>
            <person name="Jhangiani S.N."/>
            <person name="Joshi V."/>
            <person name="Khan Z.M."/>
            <person name="Jackson L."/>
            <person name="Kovar C."/>
            <person name="Kowis A."/>
            <person name="Lee S."/>
            <person name="Lewis L.R."/>
            <person name="Margolis J."/>
            <person name="Morgan M."/>
            <person name="Nazareth L.V."/>
            <person name="Nguyen N."/>
            <person name="Okwuonu G."/>
            <person name="Parker D."/>
            <person name="Richards S."/>
            <person name="Ruiz S.J."/>
            <person name="Santibanez J."/>
            <person name="Savard J."/>
            <person name="Scherer S.E."/>
            <person name="Schneider B."/>
            <person name="Sodergren E."/>
            <person name="Tautz D."/>
            <person name="Vattahil S."/>
            <person name="Villasana D."/>
            <person name="White C.S."/>
            <person name="Wright R."/>
            <person name="Park Y."/>
            <person name="Beeman R.W."/>
            <person name="Lord J."/>
            <person name="Oppert B."/>
            <person name="Lorenzen M."/>
            <person name="Brown S."/>
            <person name="Wang L."/>
            <person name="Savard J."/>
            <person name="Tautz D."/>
            <person name="Richards S."/>
            <person name="Weinstock G."/>
            <person name="Gibbs R.A."/>
            <person name="Liu Y."/>
            <person name="Worley K."/>
            <person name="Weinstock G."/>
            <person name="Elsik C.G."/>
            <person name="Reese J.T."/>
            <person name="Elhaik E."/>
            <person name="Landan G."/>
            <person name="Graur D."/>
            <person name="Arensburger P."/>
            <person name="Atkinson P."/>
            <person name="Beeman R.W."/>
            <person name="Beidler J."/>
            <person name="Brown S.J."/>
            <person name="Demuth J.P."/>
            <person name="Drury D.W."/>
            <person name="Du Y.Z."/>
            <person name="Fujiwara H."/>
            <person name="Lorenzen M."/>
            <person name="Maselli V."/>
            <person name="Osanai M."/>
            <person name="Park Y."/>
            <person name="Robertson H.M."/>
            <person name="Tu Z."/>
            <person name="Wang J.J."/>
            <person name="Wang S."/>
            <person name="Richards S."/>
            <person name="Song H."/>
            <person name="Zhang L."/>
            <person name="Sodergren E."/>
            <person name="Werner D."/>
            <person name="Stanke M."/>
            <person name="Morgenstern B."/>
            <person name="Solovyev V."/>
            <person name="Kosarev P."/>
            <person name="Brown G."/>
            <person name="Chen H.C."/>
            <person name="Ermolaeva O."/>
            <person name="Hlavina W."/>
            <person name="Kapustin Y."/>
            <person name="Kiryutin B."/>
            <person name="Kitts P."/>
            <person name="Maglott D."/>
            <person name="Pruitt K."/>
            <person name="Sapojnikov V."/>
            <person name="Souvorov A."/>
            <person name="Mackey A.J."/>
            <person name="Waterhouse R.M."/>
            <person name="Wyder S."/>
            <person name="Zdobnov E.M."/>
            <person name="Zdobnov E.M."/>
            <person name="Wyder S."/>
            <person name="Kriventseva E.V."/>
            <person name="Kadowaki T."/>
            <person name="Bork P."/>
            <person name="Aranda M."/>
            <person name="Bao R."/>
            <person name="Beermann A."/>
            <person name="Berns N."/>
            <person name="Bolognesi R."/>
            <person name="Bonneton F."/>
            <person name="Bopp D."/>
            <person name="Brown S.J."/>
            <person name="Bucher G."/>
            <person name="Butts T."/>
            <person name="Chaumot A."/>
            <person name="Denell R.E."/>
            <person name="Ferrier D.E."/>
            <person name="Friedrich M."/>
            <person name="Gordon C.M."/>
            <person name="Jindra M."/>
            <person name="Klingler M."/>
            <person name="Lan Q."/>
            <person name="Lattorff H.M."/>
            <person name="Laudet V."/>
            <person name="von Levetsow C."/>
            <person name="Liu Z."/>
            <person name="Lutz R."/>
            <person name="Lynch J.A."/>
            <person name="da Fonseca R.N."/>
            <person name="Posnien N."/>
            <person name="Reuter R."/>
            <person name="Roth S."/>
            <person name="Savard J."/>
            <person name="Schinko J.B."/>
            <person name="Schmitt C."/>
            <person name="Schoppmeier M."/>
            <person name="Schroder R."/>
            <person name="Shippy T.D."/>
            <person name="Simonnet F."/>
            <person name="Marques-Souza H."/>
            <person name="Tautz D."/>
            <person name="Tomoyasu Y."/>
            <person name="Trauner J."/>
            <person name="Van der Zee M."/>
            <person name="Vervoort M."/>
            <person name="Wittkopp N."/>
            <person name="Wimmer E.A."/>
            <person name="Yang X."/>
            <person name="Jones A.K."/>
            <person name="Sattelle D.B."/>
            <person name="Ebert P.R."/>
            <person name="Nelson D."/>
            <person name="Scott J.G."/>
            <person name="Beeman R.W."/>
            <person name="Muthukrishnan S."/>
            <person name="Kramer K.J."/>
            <person name="Arakane Y."/>
            <person name="Beeman R.W."/>
            <person name="Zhu Q."/>
            <person name="Hogenkamp D."/>
            <person name="Dixit R."/>
            <person name="Oppert B."/>
            <person name="Jiang H."/>
            <person name="Zou Z."/>
            <person name="Marshall J."/>
            <person name="Elpidina E."/>
            <person name="Vinokurov K."/>
            <person name="Oppert C."/>
            <person name="Zou Z."/>
            <person name="Evans J."/>
            <person name="Lu Z."/>
            <person name="Zhao P."/>
            <person name="Sumathipala N."/>
            <person name="Altincicek B."/>
            <person name="Vilcinskas A."/>
            <person name="Williams M."/>
            <person name="Hultmark D."/>
            <person name="Hetru C."/>
            <person name="Jiang H."/>
            <person name="Grimmelikhuijzen C.J."/>
            <person name="Hauser F."/>
            <person name="Cazzamali G."/>
            <person name="Williamson M."/>
            <person name="Park Y."/>
            <person name="Li B."/>
            <person name="Tanaka Y."/>
            <person name="Predel R."/>
            <person name="Neupert S."/>
            <person name="Schachtner J."/>
            <person name="Verleyen P."/>
            <person name="Raible F."/>
            <person name="Bork P."/>
            <person name="Friedrich M."/>
            <person name="Walden K.K."/>
            <person name="Robertson H.M."/>
            <person name="Angeli S."/>
            <person name="Foret S."/>
            <person name="Bucher G."/>
            <person name="Schuetz S."/>
            <person name="Maleszka R."/>
            <person name="Wimmer E.A."/>
            <person name="Beeman R.W."/>
            <person name="Lorenzen M."/>
            <person name="Tomoyasu Y."/>
            <person name="Miller S.C."/>
            <person name="Grossmann D."/>
            <person name="Bucher G."/>
        </authorList>
    </citation>
    <scope>NUCLEOTIDE SEQUENCE [LARGE SCALE GENOMIC DNA]</scope>
    <source>
        <strain evidence="1 2">Georgia GA2</strain>
    </source>
</reference>
<dbReference type="InParanoid" id="D6WV77"/>
<gene>
    <name evidence="1" type="primary">GLEAN_05325</name>
    <name evidence="1" type="ORF">TcasGA2_TC005325</name>
</gene>
<dbReference type="AlphaFoldDB" id="D6WV77"/>
<reference evidence="1 2" key="2">
    <citation type="journal article" date="2010" name="Nucleic Acids Res.">
        <title>BeetleBase in 2010: revisions to provide comprehensive genomic information for Tribolium castaneum.</title>
        <authorList>
            <person name="Kim H.S."/>
            <person name="Murphy T."/>
            <person name="Xia J."/>
            <person name="Caragea D."/>
            <person name="Park Y."/>
            <person name="Beeman R.W."/>
            <person name="Lorenzen M.D."/>
            <person name="Butcher S."/>
            <person name="Manak J.R."/>
            <person name="Brown S.J."/>
        </authorList>
    </citation>
    <scope>GENOME REANNOTATION</scope>
    <source>
        <strain evidence="1 2">Georgia GA2</strain>
    </source>
</reference>
<organism evidence="1 2">
    <name type="scientific">Tribolium castaneum</name>
    <name type="common">Red flour beetle</name>
    <dbReference type="NCBI Taxonomy" id="7070"/>
    <lineage>
        <taxon>Eukaryota</taxon>
        <taxon>Metazoa</taxon>
        <taxon>Ecdysozoa</taxon>
        <taxon>Arthropoda</taxon>
        <taxon>Hexapoda</taxon>
        <taxon>Insecta</taxon>
        <taxon>Pterygota</taxon>
        <taxon>Neoptera</taxon>
        <taxon>Endopterygota</taxon>
        <taxon>Coleoptera</taxon>
        <taxon>Polyphaga</taxon>
        <taxon>Cucujiformia</taxon>
        <taxon>Tenebrionidae</taxon>
        <taxon>Tenebrionidae incertae sedis</taxon>
        <taxon>Tribolium</taxon>
    </lineage>
</organism>
<keyword evidence="2" id="KW-1185">Reference proteome</keyword>
<evidence type="ECO:0000313" key="2">
    <source>
        <dbReference type="Proteomes" id="UP000007266"/>
    </source>
</evidence>